<sequence length="283" mass="29968">MSSQLGNVVFIIWRESVEALLVIGILSAWLTHQGAGVGRAKAYLWSGVGAGLVVAVLLGWALVTLGDTLPEETQQAYQATVVLVAAALIVQMVIWMRRHGRTLKRELETSLSEAAAQSSWWGVFVLALIAVAREGSETAIFLYGTLSAGSGSGLLALIGAAAVGFALALATYGLLQLGGRVLSWRVFFRVTEVMLLFLAAALLMTGIGILIDLELLPALTGKLWDTSWLLSDGGTVGGMVSALTGYRARPVGIEVIAFVGYWVVVLWLLSTPRSITATARPTA</sequence>
<keyword evidence="5 6" id="KW-0472">Membrane</keyword>
<feature type="transmembrane region" description="Helical" evidence="6">
    <location>
        <begin position="42"/>
        <end position="63"/>
    </location>
</feature>
<evidence type="ECO:0000256" key="1">
    <source>
        <dbReference type="ARBA" id="ARBA00004141"/>
    </source>
</evidence>
<evidence type="ECO:0000256" key="3">
    <source>
        <dbReference type="ARBA" id="ARBA00022692"/>
    </source>
</evidence>
<feature type="transmembrane region" description="Helical" evidence="6">
    <location>
        <begin position="251"/>
        <end position="270"/>
    </location>
</feature>
<dbReference type="OrthoDB" id="7260758at2"/>
<feature type="transmembrane region" description="Helical" evidence="6">
    <location>
        <begin position="75"/>
        <end position="94"/>
    </location>
</feature>
<dbReference type="PANTHER" id="PTHR31632:SF2">
    <property type="entry name" value="PLASMA MEMBRANE IRON PERMEASE"/>
    <property type="match status" value="1"/>
</dbReference>
<reference evidence="7" key="1">
    <citation type="journal article" date="2015" name="Genome Announc.">
        <title>Complete Genome Sequence of the Bacteriochlorophyll b-Producing Photosynthetic Bacterium Blastochloris viridis.</title>
        <authorList>
            <person name="Tsukatani Y."/>
            <person name="Hirose Y."/>
            <person name="Harada J."/>
            <person name="Misawa N."/>
            <person name="Mori K."/>
            <person name="Inoue K."/>
            <person name="Tamiaki H."/>
        </authorList>
    </citation>
    <scope>NUCLEOTIDE SEQUENCE [LARGE SCALE GENOMIC DNA]</scope>
    <source>
        <strain evidence="7">DSM 133</strain>
    </source>
</reference>
<feature type="transmembrane region" description="Helical" evidence="6">
    <location>
        <begin position="187"/>
        <end position="211"/>
    </location>
</feature>
<comment type="subcellular location">
    <subcellularLocation>
        <location evidence="1">Membrane</location>
        <topology evidence="1">Multi-pass membrane protein</topology>
    </subcellularLocation>
</comment>
<accession>A0A182D3B0</accession>
<evidence type="ECO:0000256" key="2">
    <source>
        <dbReference type="ARBA" id="ARBA00008333"/>
    </source>
</evidence>
<comment type="similarity">
    <text evidence="2">Belongs to the oxidase-dependent Fe transporter (OFeT) (TC 9.A.10.1) family.</text>
</comment>
<dbReference type="InterPro" id="IPR004923">
    <property type="entry name" value="FTR1/Fip1/EfeU"/>
</dbReference>
<dbReference type="AlphaFoldDB" id="A0A182D3B0"/>
<proteinExistence type="inferred from homology"/>
<evidence type="ECO:0000313" key="7">
    <source>
        <dbReference type="EMBL" id="BAR99904.1"/>
    </source>
</evidence>
<dbReference type="RefSeq" id="WP_055037815.1">
    <property type="nucleotide sequence ID" value="NZ_AP014854.2"/>
</dbReference>
<feature type="transmembrane region" description="Helical" evidence="6">
    <location>
        <begin position="114"/>
        <end position="132"/>
    </location>
</feature>
<dbReference type="GO" id="GO:0015093">
    <property type="term" value="F:ferrous iron transmembrane transporter activity"/>
    <property type="evidence" value="ECO:0007669"/>
    <property type="project" value="TreeGrafter"/>
</dbReference>
<evidence type="ECO:0000256" key="5">
    <source>
        <dbReference type="ARBA" id="ARBA00023136"/>
    </source>
</evidence>
<dbReference type="PATRIC" id="fig|1079.6.peg.2504"/>
<evidence type="ECO:0000256" key="4">
    <source>
        <dbReference type="ARBA" id="ARBA00022989"/>
    </source>
</evidence>
<feature type="transmembrane region" description="Helical" evidence="6">
    <location>
        <begin position="152"/>
        <end position="175"/>
    </location>
</feature>
<dbReference type="PANTHER" id="PTHR31632">
    <property type="entry name" value="IRON TRANSPORTER FTH1"/>
    <property type="match status" value="1"/>
</dbReference>
<dbReference type="GO" id="GO:0033573">
    <property type="term" value="C:high-affinity iron permease complex"/>
    <property type="evidence" value="ECO:0007669"/>
    <property type="project" value="InterPro"/>
</dbReference>
<name>A0A182D3B0_BLAVI</name>
<keyword evidence="3 6" id="KW-0812">Transmembrane</keyword>
<dbReference type="Pfam" id="PF03239">
    <property type="entry name" value="FTR1"/>
    <property type="match status" value="1"/>
</dbReference>
<dbReference type="EMBL" id="AP014854">
    <property type="protein sequence ID" value="BAR99904.1"/>
    <property type="molecule type" value="Genomic_DNA"/>
</dbReference>
<dbReference type="KEGG" id="bvr:BVIR_2398"/>
<protein>
    <submittedName>
        <fullName evidence="7">High-affinity iron permease</fullName>
    </submittedName>
</protein>
<keyword evidence="4 6" id="KW-1133">Transmembrane helix</keyword>
<evidence type="ECO:0000256" key="6">
    <source>
        <dbReference type="SAM" id="Phobius"/>
    </source>
</evidence>
<feature type="transmembrane region" description="Helical" evidence="6">
    <location>
        <begin position="12"/>
        <end position="30"/>
    </location>
</feature>
<organism evidence="7">
    <name type="scientific">Blastochloris viridis</name>
    <name type="common">Rhodopseudomonas viridis</name>
    <dbReference type="NCBI Taxonomy" id="1079"/>
    <lineage>
        <taxon>Bacteria</taxon>
        <taxon>Pseudomonadati</taxon>
        <taxon>Pseudomonadota</taxon>
        <taxon>Alphaproteobacteria</taxon>
        <taxon>Hyphomicrobiales</taxon>
        <taxon>Blastochloridaceae</taxon>
        <taxon>Blastochloris</taxon>
    </lineage>
</organism>
<gene>
    <name evidence="7" type="ORF">BV133_2311</name>
</gene>